<dbReference type="Pfam" id="PF04545">
    <property type="entry name" value="Sigma70_r4"/>
    <property type="match status" value="1"/>
</dbReference>
<dbReference type="InterPro" id="IPR007624">
    <property type="entry name" value="RNA_pol_sigma70_r3"/>
</dbReference>
<evidence type="ECO:0000313" key="12">
    <source>
        <dbReference type="Proteomes" id="UP000469462"/>
    </source>
</evidence>
<feature type="compositionally biased region" description="Basic and acidic residues" evidence="8">
    <location>
        <begin position="138"/>
        <end position="158"/>
    </location>
</feature>
<dbReference type="GO" id="GO:0003677">
    <property type="term" value="F:DNA binding"/>
    <property type="evidence" value="ECO:0007669"/>
    <property type="project" value="UniProtKB-UniRule"/>
</dbReference>
<feature type="coiled-coil region" evidence="7">
    <location>
        <begin position="609"/>
        <end position="664"/>
    </location>
</feature>
<feature type="compositionally biased region" description="Polar residues" evidence="8">
    <location>
        <begin position="35"/>
        <end position="44"/>
    </location>
</feature>
<dbReference type="NCBIfam" id="TIGR02937">
    <property type="entry name" value="sigma70-ECF"/>
    <property type="match status" value="1"/>
</dbReference>
<gene>
    <name evidence="6 11" type="primary">rpoD</name>
    <name evidence="11" type="ORF">GBM96_07690</name>
</gene>
<dbReference type="SUPFAM" id="SSF88659">
    <property type="entry name" value="Sigma3 and sigma4 domains of RNA polymerase sigma factors"/>
    <property type="match status" value="2"/>
</dbReference>
<comment type="function">
    <text evidence="6">Sigma factors are initiation factors that promote the attachment of RNA polymerase to specific initiation sites and are then released. This sigma factor is the primary sigma factor during exponential growth.</text>
</comment>
<feature type="DNA-binding region" description="H-T-H motif" evidence="6">
    <location>
        <begin position="852"/>
        <end position="871"/>
    </location>
</feature>
<dbReference type="InterPro" id="IPR028630">
    <property type="entry name" value="Sigma70_RpoD"/>
</dbReference>
<dbReference type="InterPro" id="IPR014284">
    <property type="entry name" value="RNA_pol_sigma-70_dom"/>
</dbReference>
<dbReference type="Pfam" id="PF04539">
    <property type="entry name" value="Sigma70_r3"/>
    <property type="match status" value="1"/>
</dbReference>
<dbReference type="InterPro" id="IPR007630">
    <property type="entry name" value="RNA_pol_sigma70_r4"/>
</dbReference>
<dbReference type="GO" id="GO:0006352">
    <property type="term" value="P:DNA-templated transcription initiation"/>
    <property type="evidence" value="ECO:0007669"/>
    <property type="project" value="UniProtKB-UniRule"/>
</dbReference>
<dbReference type="PROSITE" id="PS00716">
    <property type="entry name" value="SIGMA70_2"/>
    <property type="match status" value="1"/>
</dbReference>
<feature type="compositionally biased region" description="Basic and acidic residues" evidence="8">
    <location>
        <begin position="74"/>
        <end position="96"/>
    </location>
</feature>
<dbReference type="Gene3D" id="1.10.10.10">
    <property type="entry name" value="Winged helix-like DNA-binding domain superfamily/Winged helix DNA-binding domain"/>
    <property type="match status" value="2"/>
</dbReference>
<feature type="compositionally biased region" description="Basic residues" evidence="8">
    <location>
        <begin position="159"/>
        <end position="168"/>
    </location>
</feature>
<dbReference type="SUPFAM" id="SSF88946">
    <property type="entry name" value="Sigma2 domain of RNA polymerase sigma factors"/>
    <property type="match status" value="1"/>
</dbReference>
<evidence type="ECO:0000256" key="3">
    <source>
        <dbReference type="ARBA" id="ARBA00023082"/>
    </source>
</evidence>
<dbReference type="PROSITE" id="PS00715">
    <property type="entry name" value="SIGMA70_1"/>
    <property type="match status" value="1"/>
</dbReference>
<dbReference type="InterPro" id="IPR036388">
    <property type="entry name" value="WH-like_DNA-bd_sf"/>
</dbReference>
<feature type="region of interest" description="Sigma-70 factor domain-3" evidence="6">
    <location>
        <begin position="737"/>
        <end position="813"/>
    </location>
</feature>
<keyword evidence="3 6" id="KW-0731">Sigma factor</keyword>
<feature type="short sequence motif" description="Interaction with polymerase core subunit RpoC" evidence="6">
    <location>
        <begin position="682"/>
        <end position="685"/>
    </location>
</feature>
<dbReference type="EMBL" id="WEHW01000027">
    <property type="protein sequence ID" value="KAB7650848.1"/>
    <property type="molecule type" value="Genomic_DNA"/>
</dbReference>
<evidence type="ECO:0000256" key="7">
    <source>
        <dbReference type="SAM" id="Coils"/>
    </source>
</evidence>
<dbReference type="Pfam" id="PF00140">
    <property type="entry name" value="Sigma70_r1_2"/>
    <property type="match status" value="1"/>
</dbReference>
<proteinExistence type="inferred from homology"/>
<dbReference type="CDD" id="cd06171">
    <property type="entry name" value="Sigma70_r4"/>
    <property type="match status" value="1"/>
</dbReference>
<dbReference type="InterPro" id="IPR013325">
    <property type="entry name" value="RNA_pol_sigma_r2"/>
</dbReference>
<dbReference type="Gene3D" id="1.10.601.10">
    <property type="entry name" value="RNA Polymerase Primary Sigma Factor"/>
    <property type="match status" value="1"/>
</dbReference>
<dbReference type="InterPro" id="IPR042189">
    <property type="entry name" value="RNA_pol_sigma_70_r1_1_sf"/>
</dbReference>
<feature type="region of interest" description="Sigma-70 factor domain-4" evidence="6">
    <location>
        <begin position="826"/>
        <end position="879"/>
    </location>
</feature>
<dbReference type="FunFam" id="1.10.10.10:FF:000004">
    <property type="entry name" value="RNA polymerase sigma factor SigA"/>
    <property type="match status" value="1"/>
</dbReference>
<organism evidence="11 12">
    <name type="scientific">Sutterella seckii</name>
    <dbReference type="NCBI Taxonomy" id="1944635"/>
    <lineage>
        <taxon>Bacteria</taxon>
        <taxon>Pseudomonadati</taxon>
        <taxon>Pseudomonadota</taxon>
        <taxon>Betaproteobacteria</taxon>
        <taxon>Burkholderiales</taxon>
        <taxon>Sutterellaceae</taxon>
        <taxon>Sutterella</taxon>
    </lineage>
</organism>
<feature type="compositionally biased region" description="Acidic residues" evidence="8">
    <location>
        <begin position="210"/>
        <end position="258"/>
    </location>
</feature>
<dbReference type="Pfam" id="PF03979">
    <property type="entry name" value="Sigma70_r1_1"/>
    <property type="match status" value="1"/>
</dbReference>
<keyword evidence="1 6" id="KW-0963">Cytoplasm</keyword>
<dbReference type="PRINTS" id="PR00046">
    <property type="entry name" value="SIGMA70FCT"/>
</dbReference>
<dbReference type="GO" id="GO:0016987">
    <property type="term" value="F:sigma factor activity"/>
    <property type="evidence" value="ECO:0007669"/>
    <property type="project" value="UniProtKB-UniRule"/>
</dbReference>
<dbReference type="Pfam" id="PF04546">
    <property type="entry name" value="Sigma70_ner"/>
    <property type="match status" value="1"/>
</dbReference>
<evidence type="ECO:0000256" key="4">
    <source>
        <dbReference type="ARBA" id="ARBA00023125"/>
    </source>
</evidence>
<dbReference type="Gene3D" id="1.10.220.120">
    <property type="entry name" value="Sigma-70 factor, region 1.1"/>
    <property type="match status" value="1"/>
</dbReference>
<dbReference type="Pfam" id="PF04542">
    <property type="entry name" value="Sigma70_r2"/>
    <property type="match status" value="1"/>
</dbReference>
<dbReference type="NCBIfam" id="TIGR02393">
    <property type="entry name" value="RpoD_Cterm"/>
    <property type="match status" value="1"/>
</dbReference>
<dbReference type="InterPro" id="IPR000943">
    <property type="entry name" value="RNA_pol_sigma70"/>
</dbReference>
<dbReference type="GO" id="GO:0005737">
    <property type="term" value="C:cytoplasm"/>
    <property type="evidence" value="ECO:0007669"/>
    <property type="project" value="UniProtKB-SubCell"/>
</dbReference>
<dbReference type="NCBIfam" id="NF004208">
    <property type="entry name" value="PRK05658.1"/>
    <property type="match status" value="1"/>
</dbReference>
<feature type="region of interest" description="Sigma-70 factor domain-2" evidence="6">
    <location>
        <begin position="658"/>
        <end position="728"/>
    </location>
</feature>
<keyword evidence="7" id="KW-0175">Coiled coil</keyword>
<evidence type="ECO:0000313" key="11">
    <source>
        <dbReference type="EMBL" id="KAB7650848.1"/>
    </source>
</evidence>
<keyword evidence="4 6" id="KW-0238">DNA-binding</keyword>
<keyword evidence="2 6" id="KW-0805">Transcription regulation</keyword>
<evidence type="ECO:0000256" key="2">
    <source>
        <dbReference type="ARBA" id="ARBA00023015"/>
    </source>
</evidence>
<feature type="compositionally biased region" description="Basic residues" evidence="8">
    <location>
        <begin position="263"/>
        <end position="272"/>
    </location>
</feature>
<comment type="subcellular location">
    <subcellularLocation>
        <location evidence="6">Cytoplasm</location>
    </subcellularLocation>
</comment>
<comment type="caution">
    <text evidence="11">The sequence shown here is derived from an EMBL/GenBank/DDBJ whole genome shotgun (WGS) entry which is preliminary data.</text>
</comment>
<evidence type="ECO:0000256" key="6">
    <source>
        <dbReference type="HAMAP-Rule" id="MF_00963"/>
    </source>
</evidence>
<comment type="similarity">
    <text evidence="6">Belongs to the sigma-70 factor family. RpoD/SigA subfamily.</text>
</comment>
<feature type="region of interest" description="Disordered" evidence="8">
    <location>
        <begin position="1"/>
        <end position="274"/>
    </location>
</feature>
<feature type="compositionally biased region" description="Basic residues" evidence="8">
    <location>
        <begin position="54"/>
        <end position="65"/>
    </location>
</feature>
<dbReference type="Proteomes" id="UP000469462">
    <property type="component" value="Unassembled WGS sequence"/>
</dbReference>
<accession>A0AAI9WMZ3</accession>
<reference evidence="11 12" key="1">
    <citation type="submission" date="2019-10" db="EMBL/GenBank/DDBJ databases">
        <title>Genome diversity of Sutterella seckii.</title>
        <authorList>
            <person name="Chaplin A.V."/>
            <person name="Sokolova S.R."/>
            <person name="Mosin K.A."/>
            <person name="Ivanova E.L."/>
            <person name="Kochetkova T.O."/>
            <person name="Goltsov A.Y."/>
            <person name="Trofimov D.Y."/>
            <person name="Efimov B.A."/>
        </authorList>
    </citation>
    <scope>NUCLEOTIDE SEQUENCE [LARGE SCALE GENOMIC DNA]</scope>
    <source>
        <strain evidence="11 12">ASD3426</strain>
    </source>
</reference>
<feature type="compositionally biased region" description="Basic residues" evidence="8">
    <location>
        <begin position="177"/>
        <end position="193"/>
    </location>
</feature>
<protein>
    <recommendedName>
        <fullName evidence="6">RNA polymerase sigma factor RpoD</fullName>
    </recommendedName>
    <alternativeName>
        <fullName evidence="6">Sigma-70</fullName>
    </alternativeName>
</protein>
<sequence>MAVAKKAKKDVVAEVTIETSSKKHGKKKTKAPAQLETSGLTLSIESVEAEKPRAPARLRKSAKKKAPAEEMEPAEVRSEAVAEEKVEDVPSQEKKTTSRKKTAKAEDASQPQEADAPAKKVRKPRVKKVVEEAPAEEAAEKTTEKAGEGEAEAEEKPAKTSKARKTAKTPKTPKAAKTPKKAASKKKTSKKAKKSDDADEFADDGGIVDLIDDDDGSGDYEDIPDIEDVADVEDIEPDDDGGDAGDGAEPEPETEAADEGAPKKVRRTRKSRAQRDKALLEAMQHGYGAQEESKEDRRSRLLKLITLGKERGYVTYSEINDNIPNTLLDEDAIETIVSILGNLNIAVHEVAPDEEQLLILGAGEAVSDEDAEAEAEAALSTVESEFGRTTDPVRIYMREMGSVELLSRQGEIEISKRIEDGLKHMVLAIARCPVTVREILESAERIRSGAAAIDEIVDGIVSPDDQKNVLGSHEDETDMGASAMTVGQLEELKEKSLQIFDKVSEHFHALVRAFDDKGPKTPELEPLKDSIQQELMSIRFTAKTADRLCESLRRTIGDVRASERAVYDEYVRKIGIPRDWFLSNFIPNATRIGWVDDVAAAFPAKAQAVLHVRANVEEEQRHLAELERSSHMTVDELLDTYKQMATGEAKARNAKREMTEANLRLVISIAKKYTNRGLQFLDLIQEGNVGLMKAVDKFEYRRGYKFSTYATWWIRQAITRSIADQARTIRIPVHMIETINRMNRITRQELQETGVEPDSRRLSELMEMPEDKILKIMKIAKEPISMETPIGDDDDSHLGDFLEDTQTVAPAEAVQNSSLSETVRQVLDSLSPREAKVLRMRFGIEMQSDHTLEEVGKQFDVTRERIRQIETKALRKLRHPSRADKLKSFVEGEGKD</sequence>
<dbReference type="InterPro" id="IPR007127">
    <property type="entry name" value="RNA_pol_sigma_70_r1_1"/>
</dbReference>
<dbReference type="PANTHER" id="PTHR30603">
    <property type="entry name" value="RNA POLYMERASE SIGMA FACTOR RPO"/>
    <property type="match status" value="1"/>
</dbReference>
<evidence type="ECO:0000256" key="5">
    <source>
        <dbReference type="ARBA" id="ARBA00023163"/>
    </source>
</evidence>
<dbReference type="InterPro" id="IPR007627">
    <property type="entry name" value="RNA_pol_sigma70_r2"/>
</dbReference>
<dbReference type="InterPro" id="IPR007631">
    <property type="entry name" value="RNA_pol_sigma_70_non-ess"/>
</dbReference>
<name>A0AAI9WMZ3_9BURK</name>
<evidence type="ECO:0000256" key="8">
    <source>
        <dbReference type="SAM" id="MobiDB-lite"/>
    </source>
</evidence>
<keyword evidence="5 6" id="KW-0804">Transcription</keyword>
<dbReference type="InterPro" id="IPR013324">
    <property type="entry name" value="RNA_pol_sigma_r3/r4-like"/>
</dbReference>
<dbReference type="RefSeq" id="WP_152157059.1">
    <property type="nucleotide sequence ID" value="NZ_WEHW01000027.1"/>
</dbReference>
<evidence type="ECO:0000259" key="10">
    <source>
        <dbReference type="PROSITE" id="PS00716"/>
    </source>
</evidence>
<evidence type="ECO:0000256" key="1">
    <source>
        <dbReference type="ARBA" id="ARBA00022490"/>
    </source>
</evidence>
<feature type="domain" description="RNA polymerase sigma-70" evidence="10">
    <location>
        <begin position="851"/>
        <end position="877"/>
    </location>
</feature>
<dbReference type="AlphaFoldDB" id="A0AAI9WMZ3"/>
<comment type="subunit">
    <text evidence="6">Interacts transiently with the RNA polymerase catalytic core.</text>
</comment>
<dbReference type="FunFam" id="1.10.601.10:FF:000001">
    <property type="entry name" value="RNA polymerase sigma factor SigA"/>
    <property type="match status" value="1"/>
</dbReference>
<dbReference type="PANTHER" id="PTHR30603:SF60">
    <property type="entry name" value="RNA POLYMERASE SIGMA FACTOR RPOD"/>
    <property type="match status" value="1"/>
</dbReference>
<keyword evidence="12" id="KW-1185">Reference proteome</keyword>
<dbReference type="InterPro" id="IPR012760">
    <property type="entry name" value="RNA_pol_sigma_RpoD_C"/>
</dbReference>
<dbReference type="InterPro" id="IPR050239">
    <property type="entry name" value="Sigma-70_RNA_pol_init_factors"/>
</dbReference>
<dbReference type="HAMAP" id="MF_00963">
    <property type="entry name" value="Sigma70_RpoD_SigA"/>
    <property type="match status" value="1"/>
</dbReference>
<feature type="domain" description="RNA polymerase sigma-70" evidence="9">
    <location>
        <begin position="682"/>
        <end position="695"/>
    </location>
</feature>
<dbReference type="InterPro" id="IPR009042">
    <property type="entry name" value="RNA_pol_sigma70_r1_2"/>
</dbReference>
<evidence type="ECO:0000259" key="9">
    <source>
        <dbReference type="PROSITE" id="PS00715"/>
    </source>
</evidence>